<dbReference type="GO" id="GO:0042572">
    <property type="term" value="P:retinol metabolic process"/>
    <property type="evidence" value="ECO:0007669"/>
    <property type="project" value="Ensembl"/>
</dbReference>
<feature type="domain" description="LRAT" evidence="4">
    <location>
        <begin position="117"/>
        <end position="244"/>
    </location>
</feature>
<dbReference type="GO" id="GO:0047173">
    <property type="term" value="F:phosphatidylcholine-retinol O-acyltransferase activity"/>
    <property type="evidence" value="ECO:0007669"/>
    <property type="project" value="Ensembl"/>
</dbReference>
<keyword evidence="3" id="KW-1133">Transmembrane helix</keyword>
<evidence type="ECO:0000313" key="5">
    <source>
        <dbReference type="Ensembl" id="ENSCPRP00005013088.1"/>
    </source>
</evidence>
<gene>
    <name evidence="5" type="primary">LRAT</name>
</gene>
<dbReference type="GO" id="GO:0005791">
    <property type="term" value="C:rough endoplasmic reticulum"/>
    <property type="evidence" value="ECO:0007669"/>
    <property type="project" value="TreeGrafter"/>
</dbReference>
<reference evidence="5" key="1">
    <citation type="submission" date="2025-08" db="UniProtKB">
        <authorList>
            <consortium name="Ensembl"/>
        </authorList>
    </citation>
    <scope>IDENTIFICATION</scope>
</reference>
<evidence type="ECO:0000256" key="2">
    <source>
        <dbReference type="SAM" id="MobiDB-lite"/>
    </source>
</evidence>
<dbReference type="Ensembl" id="ENSCPRT00005015388.1">
    <property type="protein sequence ID" value="ENSCPRP00005013088.1"/>
    <property type="gene ID" value="ENSCPRG00005009270.1"/>
</dbReference>
<reference evidence="5" key="2">
    <citation type="submission" date="2025-09" db="UniProtKB">
        <authorList>
            <consortium name="Ensembl"/>
        </authorList>
    </citation>
    <scope>IDENTIFICATION</scope>
</reference>
<dbReference type="PROSITE" id="PS51934">
    <property type="entry name" value="LRAT"/>
    <property type="match status" value="1"/>
</dbReference>
<evidence type="ECO:0000259" key="4">
    <source>
        <dbReference type="PROSITE" id="PS51934"/>
    </source>
</evidence>
<dbReference type="PANTHER" id="PTHR46678">
    <property type="entry name" value="LECITHIN RETINOL ACYLTRANSFERASE"/>
    <property type="match status" value="1"/>
</dbReference>
<dbReference type="Proteomes" id="UP000594220">
    <property type="component" value="Unplaced"/>
</dbReference>
<keyword evidence="6" id="KW-1185">Reference proteome</keyword>
<dbReference type="AlphaFoldDB" id="A0A7M4EPW1"/>
<proteinExistence type="predicted"/>
<organism evidence="5 6">
    <name type="scientific">Crocodylus porosus</name>
    <name type="common">Saltwater crocodile</name>
    <name type="synonym">Estuarine crocodile</name>
    <dbReference type="NCBI Taxonomy" id="8502"/>
    <lineage>
        <taxon>Eukaryota</taxon>
        <taxon>Metazoa</taxon>
        <taxon>Chordata</taxon>
        <taxon>Craniata</taxon>
        <taxon>Vertebrata</taxon>
        <taxon>Euteleostomi</taxon>
        <taxon>Archelosauria</taxon>
        <taxon>Archosauria</taxon>
        <taxon>Crocodylia</taxon>
        <taxon>Longirostres</taxon>
        <taxon>Crocodylidae</taxon>
        <taxon>Crocodylus</taxon>
    </lineage>
</organism>
<feature type="active site" description="Acyl-thioester intermediate" evidence="1">
    <location>
        <position position="228"/>
    </location>
</feature>
<dbReference type="Gene3D" id="3.90.1720.10">
    <property type="entry name" value="endopeptidase domain like (from Nostoc punctiforme)"/>
    <property type="match status" value="1"/>
</dbReference>
<protein>
    <submittedName>
        <fullName evidence="5">Lecithin retinol acyltransferase</fullName>
    </submittedName>
</protein>
<sequence>MSPSASRGPSHPAGAPRGPPGSPAPQRRAPLSFATRPRPAAPRPMGAAGPGPAPAGGHKRREAGVVARSGGRGRRSMDGSLASLLLDKLLLLANLKLWQAGAEGGEARPEALRRGDLLEVPRTLFTHYGIYLGDNRVAHLMPDILPALTADPRHVGRAVTNARLLLGVLAKVASIRVDTVRDFAYGASIHVNSLDALLKSPALGAEEVAGRAERLLGAWPYSLLWNNCEHFVTHCRYGAAASLQTDKLCETLKMIIRDQRSILVSVLLGLASIMCLGLAPSTTLPTIFIPFILWMAG</sequence>
<dbReference type="Pfam" id="PF04970">
    <property type="entry name" value="LRAT"/>
    <property type="match status" value="1"/>
</dbReference>
<dbReference type="GO" id="GO:0032370">
    <property type="term" value="P:positive regulation of lipid transport"/>
    <property type="evidence" value="ECO:0007669"/>
    <property type="project" value="Ensembl"/>
</dbReference>
<dbReference type="InterPro" id="IPR007053">
    <property type="entry name" value="LRAT_dom"/>
</dbReference>
<dbReference type="PANTHER" id="PTHR46678:SF1">
    <property type="entry name" value="LECITHIN RETINOL ACYLTRANSFERASE"/>
    <property type="match status" value="1"/>
</dbReference>
<dbReference type="GO" id="GO:1990830">
    <property type="term" value="P:cellular response to leukemia inhibitory factor"/>
    <property type="evidence" value="ECO:0007669"/>
    <property type="project" value="Ensembl"/>
</dbReference>
<dbReference type="GeneTree" id="ENSGT00510000047351"/>
<evidence type="ECO:0000256" key="1">
    <source>
        <dbReference type="PIRSR" id="PIRSR642288-1"/>
    </source>
</evidence>
<keyword evidence="3" id="KW-0472">Membrane</keyword>
<dbReference type="GO" id="GO:0009617">
    <property type="term" value="P:response to bacterium"/>
    <property type="evidence" value="ECO:0007669"/>
    <property type="project" value="Ensembl"/>
</dbReference>
<dbReference type="GO" id="GO:0016416">
    <property type="term" value="F:O-palmitoyltransferase activity"/>
    <property type="evidence" value="ECO:0007669"/>
    <property type="project" value="Ensembl"/>
</dbReference>
<evidence type="ECO:0000256" key="3">
    <source>
        <dbReference type="SAM" id="Phobius"/>
    </source>
</evidence>
<keyword evidence="3" id="KW-0812">Transmembrane</keyword>
<evidence type="ECO:0000313" key="6">
    <source>
        <dbReference type="Proteomes" id="UP000594220"/>
    </source>
</evidence>
<feature type="compositionally biased region" description="Low complexity" evidence="2">
    <location>
        <begin position="24"/>
        <end position="47"/>
    </location>
</feature>
<dbReference type="OMA" id="CRYGTGI"/>
<dbReference type="GO" id="GO:0006776">
    <property type="term" value="P:vitamin A metabolic process"/>
    <property type="evidence" value="ECO:0007669"/>
    <property type="project" value="Ensembl"/>
</dbReference>
<dbReference type="InterPro" id="IPR042288">
    <property type="entry name" value="LRAT"/>
</dbReference>
<name>A0A7M4EPW1_CROPO</name>
<feature type="transmembrane region" description="Helical" evidence="3">
    <location>
        <begin position="262"/>
        <end position="295"/>
    </location>
</feature>
<feature type="region of interest" description="Disordered" evidence="2">
    <location>
        <begin position="1"/>
        <end position="77"/>
    </location>
</feature>
<feature type="compositionally biased region" description="Low complexity" evidence="2">
    <location>
        <begin position="7"/>
        <end position="16"/>
    </location>
</feature>
<dbReference type="GO" id="GO:0019915">
    <property type="term" value="P:lipid storage"/>
    <property type="evidence" value="ECO:0007669"/>
    <property type="project" value="Ensembl"/>
</dbReference>
<accession>A0A7M4EPW1</accession>